<dbReference type="EMBL" id="NPOA01000004">
    <property type="protein sequence ID" value="PAV30374.1"/>
    <property type="molecule type" value="Genomic_DNA"/>
</dbReference>
<comment type="caution">
    <text evidence="1">The sequence shown here is derived from an EMBL/GenBank/DDBJ whole genome shotgun (WGS) entry which is preliminary data.</text>
</comment>
<dbReference type="OrthoDB" id="6174079at2"/>
<evidence type="ECO:0000313" key="2">
    <source>
        <dbReference type="Proteomes" id="UP000218887"/>
    </source>
</evidence>
<reference evidence="1 2" key="1">
    <citation type="submission" date="2017-08" db="EMBL/GenBank/DDBJ databases">
        <title>Virgibacillus indicus sp. nov. and Virgibacillus profoundi sp. nov, two moderately halophilic bacteria isolated from marine sediment by using the Microfluidic Streak Plate.</title>
        <authorList>
            <person name="Xu B."/>
            <person name="Hu B."/>
            <person name="Wang J."/>
            <person name="Zhu Y."/>
            <person name="Huang L."/>
            <person name="Du W."/>
            <person name="Huang Y."/>
        </authorList>
    </citation>
    <scope>NUCLEOTIDE SEQUENCE [LARGE SCALE GENOMIC DNA]</scope>
    <source>
        <strain evidence="1 2">IO3-P3-H5</strain>
    </source>
</reference>
<dbReference type="AlphaFoldDB" id="A0A2A2IGK3"/>
<name>A0A2A2IGK3_9BACI</name>
<proteinExistence type="predicted"/>
<organism evidence="1 2">
    <name type="scientific">Virgibacillus profundi</name>
    <dbReference type="NCBI Taxonomy" id="2024555"/>
    <lineage>
        <taxon>Bacteria</taxon>
        <taxon>Bacillati</taxon>
        <taxon>Bacillota</taxon>
        <taxon>Bacilli</taxon>
        <taxon>Bacillales</taxon>
        <taxon>Bacillaceae</taxon>
        <taxon>Virgibacillus</taxon>
    </lineage>
</organism>
<dbReference type="Proteomes" id="UP000218887">
    <property type="component" value="Unassembled WGS sequence"/>
</dbReference>
<evidence type="ECO:0008006" key="3">
    <source>
        <dbReference type="Google" id="ProtNLM"/>
    </source>
</evidence>
<evidence type="ECO:0000313" key="1">
    <source>
        <dbReference type="EMBL" id="PAV30374.1"/>
    </source>
</evidence>
<protein>
    <recommendedName>
        <fullName evidence="3">Myb-like domain-containing protein</fullName>
    </recommendedName>
</protein>
<accession>A0A2A2IGK3</accession>
<dbReference type="RefSeq" id="WP_095654976.1">
    <property type="nucleotide sequence ID" value="NZ_NPOA01000004.1"/>
</dbReference>
<keyword evidence="2" id="KW-1185">Reference proteome</keyword>
<gene>
    <name evidence="1" type="ORF">CIL05_07845</name>
</gene>
<sequence length="205" mass="24123">MSTITRVGWTDEEEKILKENYERATIEKLEALLPRYSITQIRSKANKLGLKRKAPRPSRKNVKLKRWTDEEIENLKNIYSTTNNDDLAKVFSRFNPREIKRKANTLRLEKTAQIEKIDEQLRKQKMAGETRWKEEEDTILRENYPTLGQTGTQRLLPHRPIGSIRSRVNRLGLTKVTSATWKRISITPDNKDVFSIEIIYERVDV</sequence>